<dbReference type="RefSeq" id="WP_072908721.1">
    <property type="nucleotide sequence ID" value="NZ_FQZT01000007.1"/>
</dbReference>
<sequence length="82" mass="9812">MNRTDYQGMQQLFDDGQMIWVENLLNQSKGRVIGFEPGMIEVEVDRHCERWDISNCREMTHGYAIRYDEVLKHPHEFDSHLD</sequence>
<evidence type="ECO:0000313" key="1">
    <source>
        <dbReference type="EMBL" id="SHJ34755.1"/>
    </source>
</evidence>
<protein>
    <submittedName>
        <fullName evidence="1">Uncharacterized protein</fullName>
    </submittedName>
</protein>
<dbReference type="Proteomes" id="UP000184171">
    <property type="component" value="Unassembled WGS sequence"/>
</dbReference>
<organism evidence="1 2">
    <name type="scientific">Malonomonas rubra DSM 5091</name>
    <dbReference type="NCBI Taxonomy" id="1122189"/>
    <lineage>
        <taxon>Bacteria</taxon>
        <taxon>Pseudomonadati</taxon>
        <taxon>Thermodesulfobacteriota</taxon>
        <taxon>Desulfuromonadia</taxon>
        <taxon>Desulfuromonadales</taxon>
        <taxon>Geopsychrobacteraceae</taxon>
        <taxon>Malonomonas</taxon>
    </lineage>
</organism>
<proteinExistence type="predicted"/>
<dbReference type="AlphaFoldDB" id="A0A1M6IK22"/>
<gene>
    <name evidence="1" type="ORF">SAMN02745165_02137</name>
</gene>
<dbReference type="OrthoDB" id="9960463at2"/>
<dbReference type="EMBL" id="FQZT01000007">
    <property type="protein sequence ID" value="SHJ34755.1"/>
    <property type="molecule type" value="Genomic_DNA"/>
</dbReference>
<reference evidence="1 2" key="1">
    <citation type="submission" date="2016-11" db="EMBL/GenBank/DDBJ databases">
        <authorList>
            <person name="Jaros S."/>
            <person name="Januszkiewicz K."/>
            <person name="Wedrychowicz H."/>
        </authorList>
    </citation>
    <scope>NUCLEOTIDE SEQUENCE [LARGE SCALE GENOMIC DNA]</scope>
    <source>
        <strain evidence="1 2">DSM 5091</strain>
    </source>
</reference>
<name>A0A1M6IK22_MALRU</name>
<keyword evidence="2" id="KW-1185">Reference proteome</keyword>
<evidence type="ECO:0000313" key="2">
    <source>
        <dbReference type="Proteomes" id="UP000184171"/>
    </source>
</evidence>
<accession>A0A1M6IK22</accession>